<dbReference type="KEGG" id="nvn:NVIE_012580"/>
<sequence length="128" mass="14415">MISLLTYLVDYNALCLRILEADSYVRFAGVADQLGKMVASQYRKNVQPLLTKEESELSATQSILRMGTRLTLESKLGPTVYSFALYERVKRATIPVRDPGNHCLLVSFDVVADHEEIILEKILPLLKS</sequence>
<dbReference type="HOGENOM" id="CLU_128582_1_0_2"/>
<dbReference type="STRING" id="926571.NVIE_012580"/>
<accession>A0A060HPM2</accession>
<protein>
    <submittedName>
        <fullName evidence="1">Uncharacterized protein</fullName>
    </submittedName>
</protein>
<dbReference type="Proteomes" id="UP000027093">
    <property type="component" value="Chromosome"/>
</dbReference>
<reference evidence="1 2" key="1">
    <citation type="journal article" date="2014" name="Int. J. Syst. Evol. Microbiol.">
        <title>Nitrososphaera viennensis gen. nov., sp. nov., an aerobic and mesophilic, ammonia-oxidizing archaeon from soil and a member of the archaeal phylum Thaumarchaeota.</title>
        <authorList>
            <person name="Stieglmeier M."/>
            <person name="Klingl A."/>
            <person name="Alves R.J."/>
            <person name="Rittmann S.K."/>
            <person name="Melcher M."/>
            <person name="Leisch N."/>
            <person name="Schleper C."/>
        </authorList>
    </citation>
    <scope>NUCLEOTIDE SEQUENCE [LARGE SCALE GENOMIC DNA]</scope>
    <source>
        <strain evidence="1">EN76</strain>
    </source>
</reference>
<dbReference type="AlphaFoldDB" id="A0A060HPM2"/>
<name>A0A060HPM2_9ARCH</name>
<organism evidence="1 2">
    <name type="scientific">Nitrososphaera viennensis EN76</name>
    <dbReference type="NCBI Taxonomy" id="926571"/>
    <lineage>
        <taxon>Archaea</taxon>
        <taxon>Nitrososphaerota</taxon>
        <taxon>Nitrososphaeria</taxon>
        <taxon>Nitrososphaerales</taxon>
        <taxon>Nitrososphaeraceae</taxon>
        <taxon>Nitrososphaera</taxon>
    </lineage>
</organism>
<dbReference type="EMBL" id="CP007536">
    <property type="protein sequence ID" value="AIC15491.1"/>
    <property type="molecule type" value="Genomic_DNA"/>
</dbReference>
<proteinExistence type="predicted"/>
<evidence type="ECO:0000313" key="2">
    <source>
        <dbReference type="Proteomes" id="UP000027093"/>
    </source>
</evidence>
<gene>
    <name evidence="1" type="ORF">NVIE_012580</name>
</gene>
<evidence type="ECO:0000313" key="1">
    <source>
        <dbReference type="EMBL" id="AIC15491.1"/>
    </source>
</evidence>
<keyword evidence="2" id="KW-1185">Reference proteome</keyword>